<organism evidence="5 6">
    <name type="scientific">Novibacillus thermophilus</name>
    <dbReference type="NCBI Taxonomy" id="1471761"/>
    <lineage>
        <taxon>Bacteria</taxon>
        <taxon>Bacillati</taxon>
        <taxon>Bacillota</taxon>
        <taxon>Bacilli</taxon>
        <taxon>Bacillales</taxon>
        <taxon>Thermoactinomycetaceae</taxon>
        <taxon>Novibacillus</taxon>
    </lineage>
</organism>
<dbReference type="Pfam" id="PF08239">
    <property type="entry name" value="SH3_3"/>
    <property type="match status" value="1"/>
</dbReference>
<sequence>MRVSLKLLVTTLLVISMITHPHLVNADEKGIHKKDIENLDNNKELLMEGDTDSKENSKSPSSEELEDKFNHKYYRKEEFEDEKNNENELVEQKNSDDLDQDISKSLEVKIEEQEIKPFRSTSNEPKTANEWLEYAASQPDSSSRLKAYIEGHKLYPNDSRFIEGINKSARSLLNWASEKHQEGDYETAIDRYNLILSAPALDSKIKRETEIKLKYAEEGKDIPTANSLYNRAQNKPYSSDRLSIFIEGYVLYPNDSRFIEGINKSARSLLNWASEKHQEGDYETAIDRYNLILSAPALDSKIKQEAEYNLNYAKQGKRTVELYYKYAISQQHSSDRLTLFIEGHSIYGGAKLIKEGINKSARSLLDWASEKHKEGDYETAIDRYNLILSAPALDSKIKQETESKHKSALHSLAHNQPYSSDRLSKFIEGYKLYPNDSRFIEGINKSARSLLNWASEKHQEGDYETAIDRYNLILSAPALDSKIKQETESKHKSALHSLAHNQPYSSDRLSKFIEGYKLYPNDSRFIEGINKSARSLLNWASEKHQEGDYETAIDRYNLILSAPALDSKIKRETEIKLKYAEEGKDIPTANSLYNRAQNKPYSSDRLSIFIEGYVLYPNDSRFIEGINKSARSLLNWASEKHQEGDYETAIDRYNLILSAPALDSKIKQETEIKLKYAERREKIPSAEKIYEEANNHPHSSERLRLFVEGYILYPEDKRFLKGIEESAQSLLNWAMEQHRQRKFETAIERYNRILNAPGVPESIRNQALKNLELAKKGEIPFSRTIITYTDYNISFEEALRIQMTRSPKTTTPRGYVHKDYIKNGRVNISSGHLNVRSSASMTGNIIGKLEKGQKVTILGQKGDWLDVSYSAPGLFHDASEAAVAEYLDPNNNDIFQHLVLTESVGVSAKQLNKVLAGRGILSGMGQAFIDGGRKYSVNEVYLISHAILETGNGTSQLAKGVEVGKNRDGHLVLVTSSNRSSLTNIRTTYNMFGVGAHDGNAVKAGATYAYEQGWFTPEDAIIGGSKFIAQRYIHNSYKQNTLYKMRWNPANPGYPQYATDIGWAVKQVPNIKNLYEQLTDPVMHFDIPRYK</sequence>
<dbReference type="AlphaFoldDB" id="A0A1U9KAQ1"/>
<evidence type="ECO:0000256" key="1">
    <source>
        <dbReference type="SAM" id="MobiDB-lite"/>
    </source>
</evidence>
<evidence type="ECO:0000259" key="4">
    <source>
        <dbReference type="SMART" id="SM00287"/>
    </source>
</evidence>
<dbReference type="STRING" id="1471761.B0W44_16550"/>
<name>A0A1U9KAQ1_9BACL</name>
<dbReference type="Gene3D" id="1.10.530.10">
    <property type="match status" value="1"/>
</dbReference>
<dbReference type="EMBL" id="CP019699">
    <property type="protein sequence ID" value="AQS57118.1"/>
    <property type="molecule type" value="Genomic_DNA"/>
</dbReference>
<dbReference type="InterPro" id="IPR002901">
    <property type="entry name" value="MGlyc_endo_b_GlcNAc-like_dom"/>
</dbReference>
<feature type="compositionally biased region" description="Basic and acidic residues" evidence="1">
    <location>
        <begin position="67"/>
        <end position="96"/>
    </location>
</feature>
<feature type="region of interest" description="Disordered" evidence="1">
    <location>
        <begin position="48"/>
        <end position="96"/>
    </location>
</feature>
<dbReference type="SMART" id="SM00047">
    <property type="entry name" value="LYZ2"/>
    <property type="match status" value="1"/>
</dbReference>
<dbReference type="InterPro" id="IPR011990">
    <property type="entry name" value="TPR-like_helical_dom_sf"/>
</dbReference>
<dbReference type="InterPro" id="IPR003646">
    <property type="entry name" value="SH3-like_bac-type"/>
</dbReference>
<reference evidence="5 6" key="1">
    <citation type="journal article" date="2015" name="Int. J. Syst. Evol. Microbiol.">
        <title>Novibacillus thermophilus gen. nov., sp. nov., a Gram-staining-negative and moderately thermophilic member of the family Thermoactinomycetaceae.</title>
        <authorList>
            <person name="Yang G."/>
            <person name="Chen J."/>
            <person name="Zhou S."/>
        </authorList>
    </citation>
    <scope>NUCLEOTIDE SEQUENCE [LARGE SCALE GENOMIC DNA]</scope>
    <source>
        <strain evidence="5 6">SG-1</strain>
    </source>
</reference>
<evidence type="ECO:0000259" key="3">
    <source>
        <dbReference type="SMART" id="SM00047"/>
    </source>
</evidence>
<feature type="compositionally biased region" description="Basic and acidic residues" evidence="1">
    <location>
        <begin position="48"/>
        <end position="57"/>
    </location>
</feature>
<dbReference type="Pfam" id="PF01832">
    <property type="entry name" value="Glucosaminidase"/>
    <property type="match status" value="1"/>
</dbReference>
<keyword evidence="2" id="KW-0732">Signal</keyword>
<accession>A0A1U9KAQ1</accession>
<feature type="domain" description="Mannosyl-glycoprotein endo-beta-N-acetylglucosamidase-like" evidence="3">
    <location>
        <begin position="913"/>
        <end position="1086"/>
    </location>
</feature>
<evidence type="ECO:0000313" key="5">
    <source>
        <dbReference type="EMBL" id="AQS57118.1"/>
    </source>
</evidence>
<keyword evidence="6" id="KW-1185">Reference proteome</keyword>
<feature type="domain" description="SH3b" evidence="4">
    <location>
        <begin position="823"/>
        <end position="879"/>
    </location>
</feature>
<protein>
    <recommendedName>
        <fullName evidence="7">SH3b domain-containing protein</fullName>
    </recommendedName>
</protein>
<evidence type="ECO:0000313" key="6">
    <source>
        <dbReference type="Proteomes" id="UP000188603"/>
    </source>
</evidence>
<dbReference type="GO" id="GO:0004040">
    <property type="term" value="F:amidase activity"/>
    <property type="evidence" value="ECO:0007669"/>
    <property type="project" value="InterPro"/>
</dbReference>
<dbReference type="Gene3D" id="2.30.30.40">
    <property type="entry name" value="SH3 Domains"/>
    <property type="match status" value="1"/>
</dbReference>
<dbReference type="Gene3D" id="6.10.250.190">
    <property type="match status" value="7"/>
</dbReference>
<dbReference type="InterPro" id="IPR019734">
    <property type="entry name" value="TPR_rpt"/>
</dbReference>
<dbReference type="SMART" id="SM00028">
    <property type="entry name" value="TPR"/>
    <property type="match status" value="7"/>
</dbReference>
<evidence type="ECO:0000256" key="2">
    <source>
        <dbReference type="SAM" id="SignalP"/>
    </source>
</evidence>
<gene>
    <name evidence="5" type="ORF">B0W44_16550</name>
</gene>
<feature type="signal peptide" evidence="2">
    <location>
        <begin position="1"/>
        <end position="26"/>
    </location>
</feature>
<dbReference type="SUPFAM" id="SSF48452">
    <property type="entry name" value="TPR-like"/>
    <property type="match status" value="1"/>
</dbReference>
<evidence type="ECO:0008006" key="7">
    <source>
        <dbReference type="Google" id="ProtNLM"/>
    </source>
</evidence>
<feature type="chain" id="PRO_5013160441" description="SH3b domain-containing protein" evidence="2">
    <location>
        <begin position="27"/>
        <end position="1091"/>
    </location>
</feature>
<dbReference type="KEGG" id="ntr:B0W44_16550"/>
<dbReference type="Proteomes" id="UP000188603">
    <property type="component" value="Chromosome"/>
</dbReference>
<dbReference type="SMART" id="SM00287">
    <property type="entry name" value="SH3b"/>
    <property type="match status" value="1"/>
</dbReference>
<proteinExistence type="predicted"/>